<dbReference type="EMBL" id="BAAAMJ010000029">
    <property type="protein sequence ID" value="GAA1917104.1"/>
    <property type="molecule type" value="Genomic_DNA"/>
</dbReference>
<comment type="caution">
    <text evidence="2">The sequence shown here is derived from an EMBL/GenBank/DDBJ whole genome shotgun (WGS) entry which is preliminary data.</text>
</comment>
<name>A0ABN2PAY1_9ACTN</name>
<accession>A0ABN2PAY1</accession>
<organism evidence="2 3">
    <name type="scientific">Streptomyces sodiiphilus</name>
    <dbReference type="NCBI Taxonomy" id="226217"/>
    <lineage>
        <taxon>Bacteria</taxon>
        <taxon>Bacillati</taxon>
        <taxon>Actinomycetota</taxon>
        <taxon>Actinomycetes</taxon>
        <taxon>Kitasatosporales</taxon>
        <taxon>Streptomycetaceae</taxon>
        <taxon>Streptomyces</taxon>
    </lineage>
</organism>
<keyword evidence="3" id="KW-1185">Reference proteome</keyword>
<evidence type="ECO:0000313" key="2">
    <source>
        <dbReference type="EMBL" id="GAA1917104.1"/>
    </source>
</evidence>
<dbReference type="InterPro" id="IPR038765">
    <property type="entry name" value="Papain-like_cys_pep_sf"/>
</dbReference>
<dbReference type="InterPro" id="IPR002931">
    <property type="entry name" value="Transglutaminase-like"/>
</dbReference>
<dbReference type="RefSeq" id="WP_344262069.1">
    <property type="nucleotide sequence ID" value="NZ_BAAAMJ010000029.1"/>
</dbReference>
<dbReference type="SUPFAM" id="SSF54001">
    <property type="entry name" value="Cysteine proteinases"/>
    <property type="match status" value="1"/>
</dbReference>
<dbReference type="SMART" id="SM00460">
    <property type="entry name" value="TGc"/>
    <property type="match status" value="1"/>
</dbReference>
<dbReference type="Pfam" id="PF01841">
    <property type="entry name" value="Transglut_core"/>
    <property type="match status" value="1"/>
</dbReference>
<feature type="domain" description="Transglutaminase-like" evidence="1">
    <location>
        <begin position="75"/>
        <end position="147"/>
    </location>
</feature>
<sequence>MTVRTIQENLLRPTEFIDHDGPEVRGFVRKVLPDGGAAMSEVERACALYYAVRDGIHYEVYGADLSREGLRAGATISRGTGFCVHKSVVYAAALRAVGIPSRIYYGDVRNHLASPRLEELVGGKVFCFHSLTTVYLEGRWVRATPVFNALLCKLYKIRPLDFDGRSDSMYHPFDEDGRRHMEFLRSHGDFDDVPYDFLIDGLRKAHPRLFENGVTTAGGSLVADAAGA</sequence>
<dbReference type="Gene3D" id="3.10.620.30">
    <property type="match status" value="1"/>
</dbReference>
<dbReference type="PANTHER" id="PTHR33490">
    <property type="entry name" value="BLR5614 PROTEIN-RELATED"/>
    <property type="match status" value="1"/>
</dbReference>
<proteinExistence type="predicted"/>
<evidence type="ECO:0000259" key="1">
    <source>
        <dbReference type="SMART" id="SM00460"/>
    </source>
</evidence>
<gene>
    <name evidence="2" type="ORF">GCM10009716_27770</name>
</gene>
<dbReference type="Proteomes" id="UP001501303">
    <property type="component" value="Unassembled WGS sequence"/>
</dbReference>
<evidence type="ECO:0000313" key="3">
    <source>
        <dbReference type="Proteomes" id="UP001501303"/>
    </source>
</evidence>
<dbReference type="PANTHER" id="PTHR33490:SF3">
    <property type="entry name" value="CONSERVED INTEGRAL MEMBRANE PROTEIN"/>
    <property type="match status" value="1"/>
</dbReference>
<reference evidence="2 3" key="1">
    <citation type="journal article" date="2019" name="Int. J. Syst. Evol. Microbiol.">
        <title>The Global Catalogue of Microorganisms (GCM) 10K type strain sequencing project: providing services to taxonomists for standard genome sequencing and annotation.</title>
        <authorList>
            <consortium name="The Broad Institute Genomics Platform"/>
            <consortium name="The Broad Institute Genome Sequencing Center for Infectious Disease"/>
            <person name="Wu L."/>
            <person name="Ma J."/>
        </authorList>
    </citation>
    <scope>NUCLEOTIDE SEQUENCE [LARGE SCALE GENOMIC DNA]</scope>
    <source>
        <strain evidence="2 3">JCM 13581</strain>
    </source>
</reference>
<protein>
    <submittedName>
        <fullName evidence="2">Transglutaminase family protein</fullName>
    </submittedName>
</protein>